<reference evidence="1" key="1">
    <citation type="submission" date="2024-09" db="EMBL/GenBank/DDBJ databases">
        <authorList>
            <person name="Liu J."/>
        </authorList>
    </citation>
    <scope>NUCLEOTIDE SEQUENCE</scope>
    <source>
        <strain evidence="1">NBU2967</strain>
    </source>
</reference>
<gene>
    <name evidence="1" type="ORF">ACEZ3G_01730</name>
</gene>
<organism evidence="1 2">
    <name type="scientific">Meishania litoralis</name>
    <dbReference type="NCBI Taxonomy" id="3434685"/>
    <lineage>
        <taxon>Bacteria</taxon>
        <taxon>Pseudomonadati</taxon>
        <taxon>Bacteroidota</taxon>
        <taxon>Flavobacteriia</taxon>
        <taxon>Flavobacteriales</taxon>
        <taxon>Flavobacteriaceae</taxon>
        <taxon>Meishania</taxon>
    </lineage>
</organism>
<accession>A0ACC7LFH6</accession>
<comment type="caution">
    <text evidence="1">The sequence shown here is derived from an EMBL/GenBank/DDBJ whole genome shotgun (WGS) entry which is preliminary data.</text>
</comment>
<dbReference type="Proteomes" id="UP001595191">
    <property type="component" value="Unassembled WGS sequence"/>
</dbReference>
<protein>
    <submittedName>
        <fullName evidence="1">Uncharacterized protein</fullName>
    </submittedName>
</protein>
<sequence>MSMFQTLPLVNWSNGIIMIVVFALVCIGLVTALVLFMRSGKEE</sequence>
<evidence type="ECO:0000313" key="2">
    <source>
        <dbReference type="Proteomes" id="UP001595191"/>
    </source>
</evidence>
<dbReference type="EMBL" id="JBHFPV010000001">
    <property type="protein sequence ID" value="MFH6602179.1"/>
    <property type="molecule type" value="Genomic_DNA"/>
</dbReference>
<name>A0ACC7LFH6_9FLAO</name>
<proteinExistence type="predicted"/>
<evidence type="ECO:0000313" key="1">
    <source>
        <dbReference type="EMBL" id="MFH6602179.1"/>
    </source>
</evidence>
<keyword evidence="2" id="KW-1185">Reference proteome</keyword>